<reference evidence="1 2" key="2">
    <citation type="submission" date="2014-05" db="EMBL/GenBank/DDBJ databases">
        <title>Genome sequence of the 3-chlorobenzoate degrading bacterium Pseudomonas knackmussii B13 shows multiple evidence for horizontal gene transfer.</title>
        <authorList>
            <person name="Miyazaki R."/>
            <person name="Bertelli C."/>
            <person name="Falquet L."/>
            <person name="Robinson-Rechavi M."/>
            <person name="Gharib W."/>
            <person name="Roy S."/>
            <person name="Van der Meer J.R."/>
        </authorList>
    </citation>
    <scope>NUCLEOTIDE SEQUENCE [LARGE SCALE GENOMIC DNA]</scope>
    <source>
        <strain evidence="1 2">B13</strain>
    </source>
</reference>
<dbReference type="KEGG" id="pkc:PKB_5181"/>
<name>A0A024HPC9_PSEKB</name>
<keyword evidence="2" id="KW-1185">Reference proteome</keyword>
<sequence>MLKSTAFWVPAFAGMTLGKYDLDPVFPANAGTQKHIRTRVVHGNYTTHRNRAHS</sequence>
<accession>A0A024HPC9</accession>
<dbReference type="STRING" id="1301098.PKB_5181"/>
<dbReference type="HOGENOM" id="CLU_3047031_0_0_6"/>
<dbReference type="EMBL" id="HG322950">
    <property type="protein sequence ID" value="CDF86494.1"/>
    <property type="molecule type" value="Genomic_DNA"/>
</dbReference>
<evidence type="ECO:0000313" key="2">
    <source>
        <dbReference type="Proteomes" id="UP000025241"/>
    </source>
</evidence>
<reference evidence="1 2" key="1">
    <citation type="submission" date="2013-03" db="EMBL/GenBank/DDBJ databases">
        <authorList>
            <person name="Linke B."/>
        </authorList>
    </citation>
    <scope>NUCLEOTIDE SEQUENCE [LARGE SCALE GENOMIC DNA]</scope>
    <source>
        <strain evidence="1 2">B13</strain>
    </source>
</reference>
<organism evidence="1 2">
    <name type="scientific">Pseudomonas knackmussii (strain DSM 6978 / CCUG 54928 / LMG 23759 / B13)</name>
    <dbReference type="NCBI Taxonomy" id="1301098"/>
    <lineage>
        <taxon>Bacteria</taxon>
        <taxon>Pseudomonadati</taxon>
        <taxon>Pseudomonadota</taxon>
        <taxon>Gammaproteobacteria</taxon>
        <taxon>Pseudomonadales</taxon>
        <taxon>Pseudomonadaceae</taxon>
        <taxon>Pseudomonas</taxon>
    </lineage>
</organism>
<evidence type="ECO:0000313" key="1">
    <source>
        <dbReference type="EMBL" id="CDF86494.1"/>
    </source>
</evidence>
<proteinExistence type="predicted"/>
<dbReference type="AlphaFoldDB" id="A0A024HPC9"/>
<gene>
    <name evidence="1" type="ORF">PKB_5181</name>
</gene>
<protein>
    <submittedName>
        <fullName evidence="1">Uncharacterized protein</fullName>
    </submittedName>
</protein>
<dbReference type="Proteomes" id="UP000025241">
    <property type="component" value="Chromosome I"/>
</dbReference>